<gene>
    <name evidence="3 4 5" type="primary">LOC113391824</name>
</gene>
<evidence type="ECO:0000313" key="5">
    <source>
        <dbReference type="RefSeq" id="XP_064072012.1"/>
    </source>
</evidence>
<dbReference type="GeneID" id="113391824"/>
<protein>
    <submittedName>
        <fullName evidence="3 4">Juvenile hormone acid O-methyltransferase</fullName>
    </submittedName>
</protein>
<dbReference type="AlphaFoldDB" id="A0A8B8HFW2"/>
<organism evidence="2 3">
    <name type="scientific">Vanessa tameamea</name>
    <name type="common">Kamehameha butterfly</name>
    <dbReference type="NCBI Taxonomy" id="334116"/>
    <lineage>
        <taxon>Eukaryota</taxon>
        <taxon>Metazoa</taxon>
        <taxon>Ecdysozoa</taxon>
        <taxon>Arthropoda</taxon>
        <taxon>Hexapoda</taxon>
        <taxon>Insecta</taxon>
        <taxon>Pterygota</taxon>
        <taxon>Neoptera</taxon>
        <taxon>Endopterygota</taxon>
        <taxon>Lepidoptera</taxon>
        <taxon>Glossata</taxon>
        <taxon>Ditrysia</taxon>
        <taxon>Papilionoidea</taxon>
        <taxon>Nymphalidae</taxon>
        <taxon>Nymphalinae</taxon>
        <taxon>Vanessa</taxon>
    </lineage>
</organism>
<evidence type="ECO:0000313" key="4">
    <source>
        <dbReference type="RefSeq" id="XP_026483711.1"/>
    </source>
</evidence>
<accession>A0A8B8HFW2</accession>
<dbReference type="RefSeq" id="XP_064072012.1">
    <property type="nucleotide sequence ID" value="XM_064215942.1"/>
</dbReference>
<sequence length="273" mass="31382">MNNAELYQKSNTLQKRDALQCLEEYAKKIKWKNDGDTVIDIGCGDGSVTTSVLKKFIPNNCKRLVGCDISEKMVQFANEHHASDHTSFTVLDIEGDLPNELRGNFDHAFSFYTLHWIKHQETAFSNIHSMLAKGGDCLLIFLGHMPVFDVYRILARTARWSFWLKDVDRFVSPYHDCQDPEKEIKRMMISIGFTAVEVKCTEKSFIYTSLEAVKRAVTAVNPFKIPKEMQEDFLDDYVKIVRDMQLIDHVNNNLNGPVSVRTNYNLIIAYGKK</sequence>
<proteinExistence type="predicted"/>
<dbReference type="RefSeq" id="XP_026483703.1">
    <property type="nucleotide sequence ID" value="XM_026627918.1"/>
</dbReference>
<evidence type="ECO:0000259" key="1">
    <source>
        <dbReference type="Pfam" id="PF08242"/>
    </source>
</evidence>
<dbReference type="OrthoDB" id="8300214at2759"/>
<name>A0A8B8HFW2_VANTA</name>
<evidence type="ECO:0000313" key="3">
    <source>
        <dbReference type="RefSeq" id="XP_026483703.1"/>
    </source>
</evidence>
<dbReference type="OMA" id="IQHNVEI"/>
<dbReference type="CTD" id="34977"/>
<dbReference type="Gene3D" id="3.40.50.150">
    <property type="entry name" value="Vaccinia Virus protein VP39"/>
    <property type="match status" value="1"/>
</dbReference>
<dbReference type="CDD" id="cd02440">
    <property type="entry name" value="AdoMet_MTases"/>
    <property type="match status" value="1"/>
</dbReference>
<dbReference type="InterPro" id="IPR029063">
    <property type="entry name" value="SAM-dependent_MTases_sf"/>
</dbReference>
<dbReference type="SUPFAM" id="SSF53335">
    <property type="entry name" value="S-adenosyl-L-methionine-dependent methyltransferases"/>
    <property type="match status" value="1"/>
</dbReference>
<dbReference type="PANTHER" id="PTHR43861:SF1">
    <property type="entry name" value="TRANS-ACONITATE 2-METHYLTRANSFERASE"/>
    <property type="match status" value="1"/>
</dbReference>
<feature type="domain" description="Methyltransferase type 12" evidence="1">
    <location>
        <begin position="39"/>
        <end position="136"/>
    </location>
</feature>
<dbReference type="PANTHER" id="PTHR43861">
    <property type="entry name" value="TRANS-ACONITATE 2-METHYLTRANSFERASE-RELATED"/>
    <property type="match status" value="1"/>
</dbReference>
<dbReference type="Pfam" id="PF08242">
    <property type="entry name" value="Methyltransf_12"/>
    <property type="match status" value="1"/>
</dbReference>
<dbReference type="Proteomes" id="UP001652626">
    <property type="component" value="Chromosome 10"/>
</dbReference>
<dbReference type="RefSeq" id="XP_026483711.1">
    <property type="nucleotide sequence ID" value="XM_026627926.1"/>
</dbReference>
<evidence type="ECO:0000313" key="2">
    <source>
        <dbReference type="Proteomes" id="UP001652626"/>
    </source>
</evidence>
<reference evidence="3 4" key="1">
    <citation type="submission" date="2025-04" db="UniProtKB">
        <authorList>
            <consortium name="RefSeq"/>
        </authorList>
    </citation>
    <scope>IDENTIFICATION</scope>
    <source>
        <tissue evidence="3 4">Thorax</tissue>
        <tissue evidence="5">Whole body</tissue>
    </source>
</reference>
<dbReference type="InterPro" id="IPR013217">
    <property type="entry name" value="Methyltransf_12"/>
</dbReference>
<keyword evidence="2" id="KW-1185">Reference proteome</keyword>